<gene>
    <name evidence="13" type="ORF">PMIN01_07566</name>
</gene>
<dbReference type="EMBL" id="WJXW01000007">
    <property type="protein sequence ID" value="KAF9734663.1"/>
    <property type="molecule type" value="Genomic_DNA"/>
</dbReference>
<sequence>MWSVLTFVTLLATGLAAPLEKRASRTSPPSGCLSVGSGYTYSTIQAAVNALSQSLTSSQCIWINQGNYKEQVSINGLKGPLILYGYTSDTSSYTGNKVTITYNLSQASGVSNDGSATLRAEIGNLKVYNIDVVNSYGKGSQAVAVSAQGDKTGFYGVSFKGVNSAISKSQHVLMKPGFQDTLLAQNGAQVYAKCNIEGATDFIFGQKAAAWFDGVDIRVVSGGYYITANGRDSSSNPSYYVINKSTVAAASGQSVAAGSYYLGRPWRNYARVVFQNTNLSNVINAAGWHIWGTDSPNTDHVEYGEYGNTGAGASGTRASFAKKLSSAVSISTVLGSSYASWVDTSYLS</sequence>
<evidence type="ECO:0000256" key="1">
    <source>
        <dbReference type="ARBA" id="ARBA00004613"/>
    </source>
</evidence>
<evidence type="ECO:0000256" key="3">
    <source>
        <dbReference type="ARBA" id="ARBA00008891"/>
    </source>
</evidence>
<accession>A0A9P6KPG5</accession>
<keyword evidence="6 11" id="KW-0732">Signal</keyword>
<dbReference type="GO" id="GO:0030599">
    <property type="term" value="F:pectinesterase activity"/>
    <property type="evidence" value="ECO:0007669"/>
    <property type="project" value="UniProtKB-UniRule"/>
</dbReference>
<dbReference type="PROSITE" id="PS00503">
    <property type="entry name" value="PECTINESTERASE_2"/>
    <property type="match status" value="1"/>
</dbReference>
<organism evidence="13 14">
    <name type="scientific">Paraphaeosphaeria minitans</name>
    <dbReference type="NCBI Taxonomy" id="565426"/>
    <lineage>
        <taxon>Eukaryota</taxon>
        <taxon>Fungi</taxon>
        <taxon>Dikarya</taxon>
        <taxon>Ascomycota</taxon>
        <taxon>Pezizomycotina</taxon>
        <taxon>Dothideomycetes</taxon>
        <taxon>Pleosporomycetidae</taxon>
        <taxon>Pleosporales</taxon>
        <taxon>Massarineae</taxon>
        <taxon>Didymosphaeriaceae</taxon>
        <taxon>Paraphaeosphaeria</taxon>
    </lineage>
</organism>
<dbReference type="SUPFAM" id="SSF51126">
    <property type="entry name" value="Pectin lyase-like"/>
    <property type="match status" value="1"/>
</dbReference>
<evidence type="ECO:0000256" key="2">
    <source>
        <dbReference type="ARBA" id="ARBA00005184"/>
    </source>
</evidence>
<evidence type="ECO:0000256" key="9">
    <source>
        <dbReference type="ARBA" id="ARBA00047928"/>
    </source>
</evidence>
<reference evidence="13" key="1">
    <citation type="journal article" date="2020" name="Mol. Plant Microbe Interact.">
        <title>Genome Sequence of the Biocontrol Agent Coniothyrium minitans strain Conio (IMI 134523).</title>
        <authorList>
            <person name="Patel D."/>
            <person name="Shittu T.A."/>
            <person name="Baroncelli R."/>
            <person name="Muthumeenakshi S."/>
            <person name="Osborne T.H."/>
            <person name="Janganan T.K."/>
            <person name="Sreenivasaprasad S."/>
        </authorList>
    </citation>
    <scope>NUCLEOTIDE SEQUENCE</scope>
    <source>
        <strain evidence="13">Conio</strain>
    </source>
</reference>
<proteinExistence type="inferred from homology"/>
<keyword evidence="5 11" id="KW-0964">Secreted</keyword>
<evidence type="ECO:0000256" key="5">
    <source>
        <dbReference type="ARBA" id="ARBA00022525"/>
    </source>
</evidence>
<dbReference type="Proteomes" id="UP000756921">
    <property type="component" value="Unassembled WGS sequence"/>
</dbReference>
<comment type="pathway">
    <text evidence="2 11">Glycan metabolism; pectin degradation; 2-dehydro-3-deoxy-D-gluconate from pectin: step 1/5.</text>
</comment>
<comment type="function">
    <text evidence="11">Involved in maceration and soft-rotting of plant tissue.</text>
</comment>
<dbReference type="FunFam" id="2.160.20.10:FF:000014">
    <property type="entry name" value="Pectinesterase"/>
    <property type="match status" value="1"/>
</dbReference>
<evidence type="ECO:0000256" key="11">
    <source>
        <dbReference type="RuleBase" id="RU000589"/>
    </source>
</evidence>
<protein>
    <recommendedName>
        <fullName evidence="4 11">Pectinesterase</fullName>
        <ecNumber evidence="4 11">3.1.1.11</ecNumber>
    </recommendedName>
</protein>
<comment type="caution">
    <text evidence="13">The sequence shown here is derived from an EMBL/GenBank/DDBJ whole genome shotgun (WGS) entry which is preliminary data.</text>
</comment>
<dbReference type="OrthoDB" id="2019149at2759"/>
<name>A0A9P6KPG5_9PLEO</name>
<dbReference type="InterPro" id="IPR011050">
    <property type="entry name" value="Pectin_lyase_fold/virulence"/>
</dbReference>
<evidence type="ECO:0000256" key="4">
    <source>
        <dbReference type="ARBA" id="ARBA00013229"/>
    </source>
</evidence>
<evidence type="ECO:0000313" key="14">
    <source>
        <dbReference type="Proteomes" id="UP000756921"/>
    </source>
</evidence>
<comment type="catalytic activity">
    <reaction evidence="9 11">
        <text>[(1-&gt;4)-alpha-D-galacturonosyl methyl ester](n) + n H2O = [(1-&gt;4)-alpha-D-galacturonosyl](n) + n methanol + n H(+)</text>
        <dbReference type="Rhea" id="RHEA:22380"/>
        <dbReference type="Rhea" id="RHEA-COMP:14570"/>
        <dbReference type="Rhea" id="RHEA-COMP:14573"/>
        <dbReference type="ChEBI" id="CHEBI:15377"/>
        <dbReference type="ChEBI" id="CHEBI:15378"/>
        <dbReference type="ChEBI" id="CHEBI:17790"/>
        <dbReference type="ChEBI" id="CHEBI:140522"/>
        <dbReference type="ChEBI" id="CHEBI:140523"/>
        <dbReference type="EC" id="3.1.1.11"/>
    </reaction>
</comment>
<feature type="signal peptide" evidence="11">
    <location>
        <begin position="1"/>
        <end position="16"/>
    </location>
</feature>
<evidence type="ECO:0000313" key="13">
    <source>
        <dbReference type="EMBL" id="KAF9734663.1"/>
    </source>
</evidence>
<dbReference type="Gene3D" id="2.160.20.10">
    <property type="entry name" value="Single-stranded right-handed beta-helix, Pectin lyase-like"/>
    <property type="match status" value="1"/>
</dbReference>
<evidence type="ECO:0000259" key="12">
    <source>
        <dbReference type="Pfam" id="PF01095"/>
    </source>
</evidence>
<dbReference type="InterPro" id="IPR033131">
    <property type="entry name" value="Pectinesterase_Asp_AS"/>
</dbReference>
<keyword evidence="8 11" id="KW-0063">Aspartyl esterase</keyword>
<dbReference type="GO" id="GO:0045490">
    <property type="term" value="P:pectin catabolic process"/>
    <property type="evidence" value="ECO:0007669"/>
    <property type="project" value="UniProtKB-UniRule"/>
</dbReference>
<dbReference type="PANTHER" id="PTHR31321">
    <property type="entry name" value="ACYL-COA THIOESTER HYDROLASE YBHC-RELATED"/>
    <property type="match status" value="1"/>
</dbReference>
<evidence type="ECO:0000256" key="10">
    <source>
        <dbReference type="PROSITE-ProRule" id="PRU10040"/>
    </source>
</evidence>
<keyword evidence="11" id="KW-0961">Cell wall biogenesis/degradation</keyword>
<evidence type="ECO:0000256" key="8">
    <source>
        <dbReference type="ARBA" id="ARBA00023085"/>
    </source>
</evidence>
<dbReference type="InterPro" id="IPR000070">
    <property type="entry name" value="Pectinesterase_cat"/>
</dbReference>
<dbReference type="EC" id="3.1.1.11" evidence="4 11"/>
<dbReference type="PANTHER" id="PTHR31321:SF127">
    <property type="entry name" value="PECTINESTERASE"/>
    <property type="match status" value="1"/>
</dbReference>
<dbReference type="InterPro" id="IPR012334">
    <property type="entry name" value="Pectin_lyas_fold"/>
</dbReference>
<feature type="chain" id="PRO_5040539150" description="Pectinesterase" evidence="11">
    <location>
        <begin position="17"/>
        <end position="348"/>
    </location>
</feature>
<keyword evidence="7 11" id="KW-0378">Hydrolase</keyword>
<keyword evidence="14" id="KW-1185">Reference proteome</keyword>
<feature type="active site" evidence="10">
    <location>
        <position position="201"/>
    </location>
</feature>
<comment type="subcellular location">
    <subcellularLocation>
        <location evidence="1 11">Secreted</location>
    </subcellularLocation>
</comment>
<evidence type="ECO:0000256" key="7">
    <source>
        <dbReference type="ARBA" id="ARBA00022801"/>
    </source>
</evidence>
<dbReference type="GO" id="GO:0042545">
    <property type="term" value="P:cell wall modification"/>
    <property type="evidence" value="ECO:0007669"/>
    <property type="project" value="UniProtKB-UniRule"/>
</dbReference>
<evidence type="ECO:0000256" key="6">
    <source>
        <dbReference type="ARBA" id="ARBA00022729"/>
    </source>
</evidence>
<comment type="similarity">
    <text evidence="3">Belongs to the pectinesterase family.</text>
</comment>
<dbReference type="GO" id="GO:0005576">
    <property type="term" value="C:extracellular region"/>
    <property type="evidence" value="ECO:0007669"/>
    <property type="project" value="UniProtKB-SubCell"/>
</dbReference>
<dbReference type="Pfam" id="PF01095">
    <property type="entry name" value="Pectinesterase"/>
    <property type="match status" value="1"/>
</dbReference>
<dbReference type="AlphaFoldDB" id="A0A9P6KPG5"/>
<feature type="domain" description="Pectinesterase catalytic" evidence="12">
    <location>
        <begin position="40"/>
        <end position="315"/>
    </location>
</feature>